<dbReference type="Gene3D" id="3.40.50.720">
    <property type="entry name" value="NAD(P)-binding Rossmann-like Domain"/>
    <property type="match status" value="1"/>
</dbReference>
<comment type="caution">
    <text evidence="5">The sequence shown here is derived from an EMBL/GenBank/DDBJ whole genome shotgun (WGS) entry which is preliminary data.</text>
</comment>
<dbReference type="InterPro" id="IPR036291">
    <property type="entry name" value="NAD(P)-bd_dom_sf"/>
</dbReference>
<sequence length="310" mass="33024">MRKVAVVGSGFIGRAWAMVFARAGFAVALWDPAPGAVAAALGFIAARLPELREAGLLADPPDVVLARITPAASLREALAGAEYVQENGPERVAEKAALFAEMDRIAAPETILASSTSGIPASQFTGNLAGRGRCLVAHPVNPPYLVPVVELCPAPWTEPAVVARTRALMVAAGQVPAEVKKEVAGFVLNRLQVALVAEAFRLVRDGVVSQEDLDATVKHGLGLRWSFMGPFETIDLNAPQGLADYIARYGGLYAEVEREITPCELTASLVAEMDAERRAALPLAEHPARQAWRDRRLMALAAHKAKQANQ</sequence>
<dbReference type="PROSITE" id="PS00067">
    <property type="entry name" value="3HCDH"/>
    <property type="match status" value="1"/>
</dbReference>
<proteinExistence type="inferred from homology"/>
<dbReference type="PANTHER" id="PTHR48075:SF1">
    <property type="entry name" value="LAMBDA-CRYSTALLIN HOMOLOG"/>
    <property type="match status" value="1"/>
</dbReference>
<dbReference type="InterPro" id="IPR006108">
    <property type="entry name" value="3HC_DH_C"/>
</dbReference>
<dbReference type="GO" id="GO:0050104">
    <property type="term" value="F:L-gulonate 3-dehydrogenase activity"/>
    <property type="evidence" value="ECO:0007669"/>
    <property type="project" value="TreeGrafter"/>
</dbReference>
<dbReference type="Pfam" id="PF02737">
    <property type="entry name" value="3HCDH_N"/>
    <property type="match status" value="1"/>
</dbReference>
<keyword evidence="2 5" id="KW-0560">Oxidoreductase</keyword>
<evidence type="ECO:0000313" key="5">
    <source>
        <dbReference type="EMBL" id="HGC43245.1"/>
    </source>
</evidence>
<dbReference type="InterPro" id="IPR006180">
    <property type="entry name" value="3-OHacyl-CoA_DH_CS"/>
</dbReference>
<dbReference type="Gene3D" id="1.10.1040.10">
    <property type="entry name" value="N-(1-d-carboxylethyl)-l-norvaline Dehydrogenase, domain 2"/>
    <property type="match status" value="1"/>
</dbReference>
<dbReference type="EC" id="1.1.1.35" evidence="5"/>
<dbReference type="Pfam" id="PF00725">
    <property type="entry name" value="3HCDH"/>
    <property type="match status" value="1"/>
</dbReference>
<dbReference type="GO" id="GO:0070403">
    <property type="term" value="F:NAD+ binding"/>
    <property type="evidence" value="ECO:0007669"/>
    <property type="project" value="InterPro"/>
</dbReference>
<dbReference type="GO" id="GO:0006631">
    <property type="term" value="P:fatty acid metabolic process"/>
    <property type="evidence" value="ECO:0007669"/>
    <property type="project" value="InterPro"/>
</dbReference>
<feature type="domain" description="3-hydroxyacyl-CoA dehydrogenase NAD binding" evidence="4">
    <location>
        <begin position="3"/>
        <end position="181"/>
    </location>
</feature>
<protein>
    <submittedName>
        <fullName evidence="5">3-hydroxyacyl-CoA dehydrogenase</fullName>
        <ecNumber evidence="5">1.1.1.35</ecNumber>
    </submittedName>
</protein>
<accession>A0A8J4HCE0</accession>
<feature type="domain" description="3-hydroxyacyl-CoA dehydrogenase C-terminal" evidence="3">
    <location>
        <begin position="185"/>
        <end position="278"/>
    </location>
</feature>
<reference evidence="5" key="1">
    <citation type="journal article" date="2020" name="mSystems">
        <title>Genome- and Community-Level Interaction Insights into Carbon Utilization and Element Cycling Functions of Hydrothermarchaeota in Hydrothermal Sediment.</title>
        <authorList>
            <person name="Zhou Z."/>
            <person name="Liu Y."/>
            <person name="Xu W."/>
            <person name="Pan J."/>
            <person name="Luo Z.H."/>
            <person name="Li M."/>
        </authorList>
    </citation>
    <scope>NUCLEOTIDE SEQUENCE</scope>
    <source>
        <strain evidence="5">SpSt-997</strain>
    </source>
</reference>
<dbReference type="AlphaFoldDB" id="A0A8J4HCE0"/>
<dbReference type="InterPro" id="IPR008927">
    <property type="entry name" value="6-PGluconate_DH-like_C_sf"/>
</dbReference>
<evidence type="ECO:0000256" key="2">
    <source>
        <dbReference type="ARBA" id="ARBA00023002"/>
    </source>
</evidence>
<evidence type="ECO:0000259" key="3">
    <source>
        <dbReference type="Pfam" id="PF00725"/>
    </source>
</evidence>
<evidence type="ECO:0000259" key="4">
    <source>
        <dbReference type="Pfam" id="PF02737"/>
    </source>
</evidence>
<evidence type="ECO:0000256" key="1">
    <source>
        <dbReference type="ARBA" id="ARBA00009463"/>
    </source>
</evidence>
<dbReference type="EMBL" id="DTQM01000171">
    <property type="protein sequence ID" value="HGC43245.1"/>
    <property type="molecule type" value="Genomic_DNA"/>
</dbReference>
<dbReference type="InterPro" id="IPR006176">
    <property type="entry name" value="3-OHacyl-CoA_DH_NAD-bd"/>
</dbReference>
<dbReference type="SUPFAM" id="SSF51735">
    <property type="entry name" value="NAD(P)-binding Rossmann-fold domains"/>
    <property type="match status" value="1"/>
</dbReference>
<dbReference type="GO" id="GO:0003857">
    <property type="term" value="F:(3S)-3-hydroxyacyl-CoA dehydrogenase (NAD+) activity"/>
    <property type="evidence" value="ECO:0007669"/>
    <property type="project" value="UniProtKB-EC"/>
</dbReference>
<dbReference type="SUPFAM" id="SSF48179">
    <property type="entry name" value="6-phosphogluconate dehydrogenase C-terminal domain-like"/>
    <property type="match status" value="1"/>
</dbReference>
<name>A0A8J4HCE0_9PROT</name>
<organism evidence="5">
    <name type="scientific">Acidicaldus sp</name>
    <dbReference type="NCBI Taxonomy" id="1872105"/>
    <lineage>
        <taxon>Bacteria</taxon>
        <taxon>Pseudomonadati</taxon>
        <taxon>Pseudomonadota</taxon>
        <taxon>Alphaproteobacteria</taxon>
        <taxon>Acetobacterales</taxon>
        <taxon>Acetobacteraceae</taxon>
        <taxon>Acidicaldus</taxon>
    </lineage>
</organism>
<dbReference type="InterPro" id="IPR013328">
    <property type="entry name" value="6PGD_dom2"/>
</dbReference>
<comment type="similarity">
    <text evidence="1">Belongs to the 3-hydroxyacyl-CoA dehydrogenase family.</text>
</comment>
<gene>
    <name evidence="5" type="ORF">ENY07_08520</name>
</gene>
<dbReference type="PANTHER" id="PTHR48075">
    <property type="entry name" value="3-HYDROXYACYL-COA DEHYDROGENASE FAMILY PROTEIN"/>
    <property type="match status" value="1"/>
</dbReference>
<dbReference type="NCBIfam" id="NF004783">
    <property type="entry name" value="PRK06129.1"/>
    <property type="match status" value="1"/>
</dbReference>